<protein>
    <submittedName>
        <fullName evidence="7">Coiled-coil domain-containing protein 18</fullName>
    </submittedName>
</protein>
<evidence type="ECO:0000256" key="3">
    <source>
        <dbReference type="ARBA" id="ARBA00023054"/>
    </source>
</evidence>
<reference evidence="7" key="1">
    <citation type="submission" date="2025-08" db="UniProtKB">
        <authorList>
            <consortium name="RefSeq"/>
        </authorList>
    </citation>
    <scope>IDENTIFICATION</scope>
    <source>
        <tissue evidence="7">Brain</tissue>
    </source>
</reference>
<keyword evidence="2" id="KW-0963">Cytoplasm</keyword>
<name>A0AAJ7PML8_LATCA</name>
<comment type="subcellular location">
    <subcellularLocation>
        <location evidence="1">Cytoplasm</location>
    </subcellularLocation>
</comment>
<dbReference type="PANTHER" id="PTHR18875">
    <property type="entry name" value="SARCOMA ANTIGEN NY-SAR-24/CYTOSKELETAL PROTEIN SOJO"/>
    <property type="match status" value="1"/>
</dbReference>
<feature type="coiled-coil region" evidence="4">
    <location>
        <begin position="158"/>
        <end position="370"/>
    </location>
</feature>
<sequence length="1486" mass="169292">MFENEESLTQDVVSLRNLLRLTEHNLQSVGQTLSPLYNQSEGHDDEYVHQSPDDLILQDLQTPDVPLFQSSCVCQERPFSGTAERRAVAGSPSSKSRSSSVKTKSEDMEAVSLRKKLGCVRQENACLTMQDEQLISDLDALQYELANSKSQLHLRGPRVGLKNNVAVMNEQILHLEAELEAQAKELKEAELRAECNQEAAAHNDIVVATLTEELSALREELDNKTVLGKRAEQQRNQALENAEKLKEAFKDYKATISIKLKRVMESESKLKESLIECDREKEELELRCSVLQREKTEQSQTISQLKEEVRQGKCSAAERSDLQAQLEEARRRASLLEGQLVERGVECRELASLRRELEDLRTLTQSQEQRVAQSHREAQQSQAELSSLEAILALLHLREGAAGQLCARPCMLPPVDYSGTAHLLRLKPGEGYQQLLLVLQSVEAERTKQSSVVERLQERLSRAQEEISSLQSSMAQRASHYQSLHTELLDKVSQVTDTEKELKRKSARVAALEKQLQEKTSAYSQAALKNTELENQLQEKTSSLQHYQTLMTKKQREYQQSLDKCKKSQSQQCVEQQHRIEMLQLSVEEFQSQVLEIGQELCLLQRERDEAQKTALMLQTTVEQLTQEKQAEARHSEELLQSFKEQAAQSATKVCELQSSLSACRVELDSYLKQMEEVKSNYESELQKNNDKVSSLQEKLHSTSLVCQSSSEQNLQLQLSLQQQQTMLTESTAHISELEENQSQLQRQVSSLEQQLERARASLQDEVRNREQEAQKRDKALQEMNQQNTQLSESVTHLSSEMTKCKGELESKESELQRLRREVSVKTLQIAHMEESLQETRNQLDSKSDMVADLEEKLHRCEADRLNCVQQVQILERQLQGVQGELADTLEQLQKLKDILQRTQTIANERQASVEKLNVQLSETQRELEERTNEVLDMDNALKERQGELQQRAQLLGQLDVVIREHKQEMERKVESLQLSLEARERELRDTQRELSDRNMKGSQELGQQLHMCQQEVQTVLQELEETQHHCEALTRELDATKLQNKEKEVRLCAVEEELALKEARWLQTEARLQGMVTSLEQELELEREQHSRELESLQQTRGQLLKVSEQISSTMRSSQEQLTTKLQQCQTELEQTKALLDQTKMALDRTQNQASHLQTQLDQSQSQLLQSKSQLEQSRILYEQTRTQNSDLRAQLEQLIAELNQARGQAAQLRTELQACEKTMESSNESILIKESEVTRLQARISSLERAAVCQNLYNHTLSLPALHKLTHSPERSSSAHSPPSPQKFQTTICSPTHTHSTRLHSPIHTNTHKSLPAHTYYQPTSAPLLSDSHHTRDWLQTSSISSSLDLPLSLKATLREALSKQPWETSSLSSSVSPFPDEVDHSWQGLSAMEATVASDHSFNPLTYMVDKPEDGHPNMEATSIQEGDGEQLSESRRESVSTLVGEEEEADMSSLTGMLRFVNQTLAMQEDPNLWSSTGMSPT</sequence>
<dbReference type="GO" id="GO:0005737">
    <property type="term" value="C:cytoplasm"/>
    <property type="evidence" value="ECO:0007669"/>
    <property type="project" value="UniProtKB-SubCell"/>
</dbReference>
<gene>
    <name evidence="7" type="primary">ccdc18</name>
</gene>
<evidence type="ECO:0000313" key="7">
    <source>
        <dbReference type="RefSeq" id="XP_018532654.1"/>
    </source>
</evidence>
<evidence type="ECO:0000256" key="4">
    <source>
        <dbReference type="SAM" id="Coils"/>
    </source>
</evidence>
<dbReference type="GeneID" id="108883705"/>
<accession>A0AAJ7PML8</accession>
<dbReference type="RefSeq" id="XP_018532654.1">
    <property type="nucleotide sequence ID" value="XM_018677138.2"/>
</dbReference>
<dbReference type="CTD" id="343099"/>
<feature type="region of interest" description="Disordered" evidence="5">
    <location>
        <begin position="1272"/>
        <end position="1321"/>
    </location>
</feature>
<feature type="compositionally biased region" description="Polar residues" evidence="5">
    <location>
        <begin position="783"/>
        <end position="799"/>
    </location>
</feature>
<dbReference type="PANTHER" id="PTHR18875:SF8">
    <property type="entry name" value="COILED-COIL DOMAIN-CONTAINING PROTEIN 18"/>
    <property type="match status" value="1"/>
</dbReference>
<evidence type="ECO:0000256" key="5">
    <source>
        <dbReference type="SAM" id="MobiDB-lite"/>
    </source>
</evidence>
<feature type="region of interest" description="Disordered" evidence="5">
    <location>
        <begin position="763"/>
        <end position="799"/>
    </location>
</feature>
<feature type="region of interest" description="Disordered" evidence="5">
    <location>
        <begin position="83"/>
        <end position="107"/>
    </location>
</feature>
<evidence type="ECO:0000313" key="6">
    <source>
        <dbReference type="Proteomes" id="UP000694890"/>
    </source>
</evidence>
<proteinExistence type="predicted"/>
<feature type="compositionally biased region" description="Polar residues" evidence="5">
    <location>
        <begin position="1277"/>
        <end position="1300"/>
    </location>
</feature>
<evidence type="ECO:0000256" key="1">
    <source>
        <dbReference type="ARBA" id="ARBA00004496"/>
    </source>
</evidence>
<dbReference type="KEGG" id="lcf:108883705"/>
<feature type="region of interest" description="Disordered" evidence="5">
    <location>
        <begin position="1408"/>
        <end position="1454"/>
    </location>
</feature>
<dbReference type="Gene3D" id="1.10.287.1490">
    <property type="match status" value="1"/>
</dbReference>
<feature type="compositionally biased region" description="Basic and acidic residues" evidence="5">
    <location>
        <begin position="763"/>
        <end position="781"/>
    </location>
</feature>
<organism evidence="6 7">
    <name type="scientific">Lates calcarifer</name>
    <name type="common">Barramundi</name>
    <name type="synonym">Holocentrus calcarifer</name>
    <dbReference type="NCBI Taxonomy" id="8187"/>
    <lineage>
        <taxon>Eukaryota</taxon>
        <taxon>Metazoa</taxon>
        <taxon>Chordata</taxon>
        <taxon>Craniata</taxon>
        <taxon>Vertebrata</taxon>
        <taxon>Euteleostomi</taxon>
        <taxon>Actinopterygii</taxon>
        <taxon>Neopterygii</taxon>
        <taxon>Teleostei</taxon>
        <taxon>Neoteleostei</taxon>
        <taxon>Acanthomorphata</taxon>
        <taxon>Carangaria</taxon>
        <taxon>Carangaria incertae sedis</taxon>
        <taxon>Centropomidae</taxon>
        <taxon>Lates</taxon>
    </lineage>
</organism>
<feature type="coiled-coil region" evidence="4">
    <location>
        <begin position="439"/>
        <end position="550"/>
    </location>
</feature>
<feature type="compositionally biased region" description="Low complexity" evidence="5">
    <location>
        <begin position="91"/>
        <end position="102"/>
    </location>
</feature>
<dbReference type="Proteomes" id="UP000694890">
    <property type="component" value="Linkage group LG4"/>
</dbReference>
<evidence type="ECO:0000256" key="2">
    <source>
        <dbReference type="ARBA" id="ARBA00022490"/>
    </source>
</evidence>
<feature type="coiled-coil region" evidence="4">
    <location>
        <begin position="967"/>
        <end position="1252"/>
    </location>
</feature>
<keyword evidence="3 4" id="KW-0175">Coiled coil</keyword>